<organism evidence="1 2">
    <name type="scientific">Halorarum halophilum</name>
    <dbReference type="NCBI Taxonomy" id="2743090"/>
    <lineage>
        <taxon>Archaea</taxon>
        <taxon>Methanobacteriati</taxon>
        <taxon>Methanobacteriota</taxon>
        <taxon>Stenosarchaea group</taxon>
        <taxon>Halobacteria</taxon>
        <taxon>Halobacteriales</taxon>
        <taxon>Haloferacaceae</taxon>
        <taxon>Halorarum</taxon>
    </lineage>
</organism>
<dbReference type="GeneID" id="56031253"/>
<accession>A0A7D5KIF3</accession>
<keyword evidence="1" id="KW-0614">Plasmid</keyword>
<dbReference type="OrthoDB" id="38162at2157"/>
<dbReference type="Proteomes" id="UP000509750">
    <property type="component" value="Plasmid unnamed3"/>
</dbReference>
<evidence type="ECO:0008006" key="3">
    <source>
        <dbReference type="Google" id="ProtNLM"/>
    </source>
</evidence>
<dbReference type="EMBL" id="CP058532">
    <property type="protein sequence ID" value="QLG29976.1"/>
    <property type="molecule type" value="Genomic_DNA"/>
</dbReference>
<sequence>MNLQRGLVGHYVTPGSIGDTVLHDETGNDYHATGGTVTTDPNGVIDTAVLQDGLDATTNAPAIKDAIEAAMFTVAVWWRQDLHNNAQDWRDLIKWNDGSTKQAVKRLERSNADESPNSDYWCNFGMEPTTTKGSMASSDIGVAGGEWFHLTIIVDGDADSFRILVNAEVDQIGTVDTAEINRPISDIRIGPDDGGAAFEDLRFYNRVLSNGEADALVNQRSAQVMRV</sequence>
<gene>
    <name evidence="1" type="ORF">HUG10_20430</name>
</gene>
<dbReference type="SUPFAM" id="SSF49899">
    <property type="entry name" value="Concanavalin A-like lectins/glucanases"/>
    <property type="match status" value="1"/>
</dbReference>
<evidence type="ECO:0000313" key="1">
    <source>
        <dbReference type="EMBL" id="QLG29976.1"/>
    </source>
</evidence>
<name>A0A7D5KIF3_9EURY</name>
<evidence type="ECO:0000313" key="2">
    <source>
        <dbReference type="Proteomes" id="UP000509750"/>
    </source>
</evidence>
<reference evidence="1 2" key="1">
    <citation type="submission" date="2020-07" db="EMBL/GenBank/DDBJ databases">
        <title>Gai3-2, isolated from salt lake.</title>
        <authorList>
            <person name="Cui H."/>
            <person name="Shi X."/>
        </authorList>
    </citation>
    <scope>NUCLEOTIDE SEQUENCE [LARGE SCALE GENOMIC DNA]</scope>
    <source>
        <strain evidence="1 2">Gai3-2</strain>
        <plasmid evidence="1 2">unnamed3</plasmid>
    </source>
</reference>
<dbReference type="Gene3D" id="2.60.120.200">
    <property type="match status" value="1"/>
</dbReference>
<dbReference type="KEGG" id="halg:HUG10_20430"/>
<dbReference type="RefSeq" id="WP_179171550.1">
    <property type="nucleotide sequence ID" value="NZ_CP058532.1"/>
</dbReference>
<dbReference type="Pfam" id="PF13385">
    <property type="entry name" value="Laminin_G_3"/>
    <property type="match status" value="1"/>
</dbReference>
<proteinExistence type="predicted"/>
<dbReference type="InterPro" id="IPR013320">
    <property type="entry name" value="ConA-like_dom_sf"/>
</dbReference>
<protein>
    <recommendedName>
        <fullName evidence="3">Concanavalin A-like lectin/glucanases superfamily protein</fullName>
    </recommendedName>
</protein>
<keyword evidence="2" id="KW-1185">Reference proteome</keyword>
<geneLocation type="plasmid" evidence="1 2">
    <name>unnamed3</name>
</geneLocation>
<dbReference type="AlphaFoldDB" id="A0A7D5KIF3"/>